<keyword evidence="2" id="KW-1185">Reference proteome</keyword>
<gene>
    <name evidence="1" type="ORF">DCAR_0726708</name>
</gene>
<dbReference type="AlphaFoldDB" id="A0A161WPE4"/>
<sequence length="70" mass="8154">MALVKSPPCSIPEPHFRIPNSSSPRIISSPHFHFLPSLKNTQQIDINKRENCIYKYQLEALNHLDMLLFH</sequence>
<organism evidence="1 2">
    <name type="scientific">Daucus carota subsp. sativus</name>
    <name type="common">Carrot</name>
    <dbReference type="NCBI Taxonomy" id="79200"/>
    <lineage>
        <taxon>Eukaryota</taxon>
        <taxon>Viridiplantae</taxon>
        <taxon>Streptophyta</taxon>
        <taxon>Embryophyta</taxon>
        <taxon>Tracheophyta</taxon>
        <taxon>Spermatophyta</taxon>
        <taxon>Magnoliopsida</taxon>
        <taxon>eudicotyledons</taxon>
        <taxon>Gunneridae</taxon>
        <taxon>Pentapetalae</taxon>
        <taxon>asterids</taxon>
        <taxon>campanulids</taxon>
        <taxon>Apiales</taxon>
        <taxon>Apiaceae</taxon>
        <taxon>Apioideae</taxon>
        <taxon>Scandiceae</taxon>
        <taxon>Daucinae</taxon>
        <taxon>Daucus</taxon>
        <taxon>Daucus sect. Daucus</taxon>
    </lineage>
</organism>
<reference evidence="1" key="2">
    <citation type="submission" date="2022-03" db="EMBL/GenBank/DDBJ databases">
        <title>Draft title - Genomic analysis of global carrot germplasm unveils the trajectory of domestication and the origin of high carotenoid orange carrot.</title>
        <authorList>
            <person name="Iorizzo M."/>
            <person name="Ellison S."/>
            <person name="Senalik D."/>
            <person name="Macko-Podgorni A."/>
            <person name="Grzebelus D."/>
            <person name="Bostan H."/>
            <person name="Rolling W."/>
            <person name="Curaba J."/>
            <person name="Simon P."/>
        </authorList>
    </citation>
    <scope>NUCLEOTIDE SEQUENCE</scope>
    <source>
        <tissue evidence="1">Leaf</tissue>
    </source>
</reference>
<name>A0A161WPE4_DAUCS</name>
<dbReference type="EMBL" id="CP093349">
    <property type="protein sequence ID" value="WOH07278.1"/>
    <property type="molecule type" value="Genomic_DNA"/>
</dbReference>
<proteinExistence type="predicted"/>
<accession>A0A161WPE4</accession>
<reference evidence="1" key="1">
    <citation type="journal article" date="2016" name="Nat. Genet.">
        <title>A high-quality carrot genome assembly provides new insights into carotenoid accumulation and asterid genome evolution.</title>
        <authorList>
            <person name="Iorizzo M."/>
            <person name="Ellison S."/>
            <person name="Senalik D."/>
            <person name="Zeng P."/>
            <person name="Satapoomin P."/>
            <person name="Huang J."/>
            <person name="Bowman M."/>
            <person name="Iovene M."/>
            <person name="Sanseverino W."/>
            <person name="Cavagnaro P."/>
            <person name="Yildiz M."/>
            <person name="Macko-Podgorni A."/>
            <person name="Moranska E."/>
            <person name="Grzebelus E."/>
            <person name="Grzebelus D."/>
            <person name="Ashrafi H."/>
            <person name="Zheng Z."/>
            <person name="Cheng S."/>
            <person name="Spooner D."/>
            <person name="Van Deynze A."/>
            <person name="Simon P."/>
        </authorList>
    </citation>
    <scope>NUCLEOTIDE SEQUENCE</scope>
    <source>
        <tissue evidence="1">Leaf</tissue>
    </source>
</reference>
<protein>
    <submittedName>
        <fullName evidence="1">Uncharacterized protein</fullName>
    </submittedName>
</protein>
<dbReference type="Gramene" id="KZM86147">
    <property type="protein sequence ID" value="KZM86147"/>
    <property type="gene ID" value="DCAR_023281"/>
</dbReference>
<evidence type="ECO:0000313" key="2">
    <source>
        <dbReference type="Proteomes" id="UP000077755"/>
    </source>
</evidence>
<dbReference type="Proteomes" id="UP000077755">
    <property type="component" value="Chromosome 7"/>
</dbReference>
<evidence type="ECO:0000313" key="1">
    <source>
        <dbReference type="EMBL" id="WOH07278.1"/>
    </source>
</evidence>